<evidence type="ECO:0000313" key="5">
    <source>
        <dbReference type="Proteomes" id="UP000316639"/>
    </source>
</evidence>
<dbReference type="GO" id="GO:0071949">
    <property type="term" value="F:FAD binding"/>
    <property type="evidence" value="ECO:0007669"/>
    <property type="project" value="InterPro"/>
</dbReference>
<feature type="domain" description="FAD-binding" evidence="3">
    <location>
        <begin position="2"/>
        <end position="107"/>
    </location>
</feature>
<name>A0A563EG06_9PSEU</name>
<accession>A0A563EG06</accession>
<reference evidence="4 5" key="1">
    <citation type="submission" date="2019-07" db="EMBL/GenBank/DDBJ databases">
        <title>Lentzea xizangensis sp. nov., isolated from Qinghai-Tibetan Plateau Soils.</title>
        <authorList>
            <person name="Huang J."/>
        </authorList>
    </citation>
    <scope>NUCLEOTIDE SEQUENCE [LARGE SCALE GENOMIC DNA]</scope>
    <source>
        <strain evidence="4 5">FXJ1.1311</strain>
    </source>
</reference>
<dbReference type="InterPro" id="IPR036188">
    <property type="entry name" value="FAD/NAD-bd_sf"/>
</dbReference>
<dbReference type="SUPFAM" id="SSF51905">
    <property type="entry name" value="FAD/NAD(P)-binding domain"/>
    <property type="match status" value="1"/>
</dbReference>
<evidence type="ECO:0000256" key="2">
    <source>
        <dbReference type="ARBA" id="ARBA00023033"/>
    </source>
</evidence>
<dbReference type="GO" id="GO:0004497">
    <property type="term" value="F:monooxygenase activity"/>
    <property type="evidence" value="ECO:0007669"/>
    <property type="project" value="UniProtKB-KW"/>
</dbReference>
<proteinExistence type="predicted"/>
<evidence type="ECO:0000256" key="1">
    <source>
        <dbReference type="ARBA" id="ARBA00023002"/>
    </source>
</evidence>
<keyword evidence="1" id="KW-0560">Oxidoreductase</keyword>
<dbReference type="Proteomes" id="UP000316639">
    <property type="component" value="Unassembled WGS sequence"/>
</dbReference>
<dbReference type="PANTHER" id="PTHR13789:SF309">
    <property type="entry name" value="PUTATIVE (AFU_ORTHOLOGUE AFUA_6G14510)-RELATED"/>
    <property type="match status" value="1"/>
</dbReference>
<dbReference type="Gene3D" id="3.50.50.60">
    <property type="entry name" value="FAD/NAD(P)-binding domain"/>
    <property type="match status" value="1"/>
</dbReference>
<dbReference type="InterPro" id="IPR002938">
    <property type="entry name" value="FAD-bd"/>
</dbReference>
<evidence type="ECO:0000259" key="3">
    <source>
        <dbReference type="Pfam" id="PF01494"/>
    </source>
</evidence>
<dbReference type="InterPro" id="IPR050493">
    <property type="entry name" value="FAD-dep_Monooxygenase_BioMet"/>
</dbReference>
<comment type="caution">
    <text evidence="4">The sequence shown here is derived from an EMBL/GenBank/DDBJ whole genome shotgun (WGS) entry which is preliminary data.</text>
</comment>
<dbReference type="OrthoDB" id="4568714at2"/>
<protein>
    <submittedName>
        <fullName evidence="4">FAD-dependent oxidoreductase</fullName>
    </submittedName>
</protein>
<dbReference type="RefSeq" id="WP_146360674.1">
    <property type="nucleotide sequence ID" value="NZ_VOBR01000049.1"/>
</dbReference>
<dbReference type="PANTHER" id="PTHR13789">
    <property type="entry name" value="MONOOXYGENASE"/>
    <property type="match status" value="1"/>
</dbReference>
<evidence type="ECO:0000313" key="4">
    <source>
        <dbReference type="EMBL" id="TWP44752.1"/>
    </source>
</evidence>
<dbReference type="EMBL" id="VOBR01000049">
    <property type="protein sequence ID" value="TWP44752.1"/>
    <property type="molecule type" value="Genomic_DNA"/>
</dbReference>
<sequence>MKAIVIGGGLGGVAAAVALRKVGWDVDVLERAPEFGEVGAGIGVMANALRAVDALGIGAEVRRLGTPRVPGGVRTPNGRWLAKLAEVGQEELVAIHRADLHRALLAPLPASCLHTSTEVTSLSSLDADLIVAADGIRSFVRAELFPDVPGPVYAGATAWRGIAPGPFDGLEVSQTLGAGMEAGVLPLGDGRVYWYGSVVAAPNADLDVRELFGSWHDPLPRLIADTPPETVLRHDIHWLATPLPSYVSGNVALLGDSAHAMTPYMGQGACMALEDAVVLAAAMAPGDVTAGLQRYDQERRPRTQAIARASRSIGRLGFELRNPAVIALRDLVFRLTPPRVAVRGMTRFSDWRAPSL</sequence>
<keyword evidence="5" id="KW-1185">Reference proteome</keyword>
<dbReference type="Pfam" id="PF01494">
    <property type="entry name" value="FAD_binding_3"/>
    <property type="match status" value="2"/>
</dbReference>
<dbReference type="PRINTS" id="PR00420">
    <property type="entry name" value="RNGMNOXGNASE"/>
</dbReference>
<gene>
    <name evidence="4" type="ORF">FKR81_40970</name>
</gene>
<keyword evidence="2" id="KW-0503">Monooxygenase</keyword>
<dbReference type="AlphaFoldDB" id="A0A563EG06"/>
<feature type="domain" description="FAD-binding" evidence="3">
    <location>
        <begin position="123"/>
        <end position="309"/>
    </location>
</feature>
<organism evidence="4 5">
    <name type="scientific">Lentzea tibetensis</name>
    <dbReference type="NCBI Taxonomy" id="2591470"/>
    <lineage>
        <taxon>Bacteria</taxon>
        <taxon>Bacillati</taxon>
        <taxon>Actinomycetota</taxon>
        <taxon>Actinomycetes</taxon>
        <taxon>Pseudonocardiales</taxon>
        <taxon>Pseudonocardiaceae</taxon>
        <taxon>Lentzea</taxon>
    </lineage>
</organism>